<organism evidence="1 2">
    <name type="scientific">Vibrio cholerae</name>
    <dbReference type="NCBI Taxonomy" id="666"/>
    <lineage>
        <taxon>Bacteria</taxon>
        <taxon>Pseudomonadati</taxon>
        <taxon>Pseudomonadota</taxon>
        <taxon>Gammaproteobacteria</taxon>
        <taxon>Vibrionales</taxon>
        <taxon>Vibrionaceae</taxon>
        <taxon>Vibrio</taxon>
    </lineage>
</organism>
<dbReference type="AlphaFoldDB" id="A0A656AIB2"/>
<gene>
    <name evidence="1" type="ORF">ERS013200_03233</name>
</gene>
<evidence type="ECO:0000313" key="2">
    <source>
        <dbReference type="Proteomes" id="UP000041770"/>
    </source>
</evidence>
<dbReference type="EMBL" id="CWQY01000028">
    <property type="protein sequence ID" value="CSD11788.1"/>
    <property type="molecule type" value="Genomic_DNA"/>
</dbReference>
<protein>
    <submittedName>
        <fullName evidence="1">Uncharacterized protein</fullName>
    </submittedName>
</protein>
<name>A0A656AIB2_VIBCL</name>
<dbReference type="Proteomes" id="UP000041770">
    <property type="component" value="Unassembled WGS sequence"/>
</dbReference>
<evidence type="ECO:0000313" key="1">
    <source>
        <dbReference type="EMBL" id="CSD11788.1"/>
    </source>
</evidence>
<accession>A0A656AIB2</accession>
<proteinExistence type="predicted"/>
<reference evidence="1 2" key="1">
    <citation type="submission" date="2015-07" db="EMBL/GenBank/DDBJ databases">
        <authorList>
            <consortium name="Pathogen Informatics"/>
        </authorList>
    </citation>
    <scope>NUCLEOTIDE SEQUENCE [LARGE SCALE GENOMIC DNA]</scope>
    <source>
        <strain evidence="1 2">A316</strain>
    </source>
</reference>
<sequence length="56" mass="6101">MIIAPINPVRVATQRAMPTFSRSHRPEPMVAKRGEVISSAIPCQIGTGYARAHNQS</sequence>